<gene>
    <name evidence="2" type="ORF">BDK51DRAFT_51503</name>
</gene>
<reference evidence="3" key="1">
    <citation type="journal article" date="2018" name="Nat. Microbiol.">
        <title>Leveraging single-cell genomics to expand the fungal tree of life.</title>
        <authorList>
            <person name="Ahrendt S.R."/>
            <person name="Quandt C.A."/>
            <person name="Ciobanu D."/>
            <person name="Clum A."/>
            <person name="Salamov A."/>
            <person name="Andreopoulos B."/>
            <person name="Cheng J.F."/>
            <person name="Woyke T."/>
            <person name="Pelin A."/>
            <person name="Henrissat B."/>
            <person name="Reynolds N.K."/>
            <person name="Benny G.L."/>
            <person name="Smith M.E."/>
            <person name="James T.Y."/>
            <person name="Grigoriev I.V."/>
        </authorList>
    </citation>
    <scope>NUCLEOTIDE SEQUENCE [LARGE SCALE GENOMIC DNA]</scope>
</reference>
<feature type="region of interest" description="Disordered" evidence="1">
    <location>
        <begin position="60"/>
        <end position="81"/>
    </location>
</feature>
<evidence type="ECO:0000313" key="2">
    <source>
        <dbReference type="EMBL" id="RKO85893.1"/>
    </source>
</evidence>
<sequence>MTSTSTTSRSLLATSEIISSSAYRSHGLWTAKTSCGQSAPTSATSFPPQDEARLAELPRPQGATGVGQDTQSQPPPVAERPIPRVHGPQVLDLPQHAPKLSRCQAGWVEFLQELDFDIECIPGQYNTLADLVSPALQYTPPCVDCLQVFRHPRDATHHQLDVQPTLELRRPPASPPKTPLSNNRDIWEIIVTKNAKAQDRNHKTDHEAITYNIGNHVSFNIRGIALPHMKSQPAKLVAGWVGPHTVFGPRLTPDTYKLELTSSNLGGLYPKFHVDAPKPWTPPNATRHRVLTDDQPSPPIMFGGEEEWVLECTVFVTADSRSCKDEDSSGAEPLQQRAPEGRGDPCATLPLRRVYMTVPFLPLSVLSDVGTPPASLPHGVASLQHHPSSLLEASKDFVHCASSAHASGFITAPFSSRYWSEKKRNASGHMEFEGIGKLNPSEGKVPLSSLSSIALLVEAQLNAGATLRLPPCGRTRC</sequence>
<dbReference type="Proteomes" id="UP000269721">
    <property type="component" value="Unassembled WGS sequence"/>
</dbReference>
<evidence type="ECO:0000313" key="3">
    <source>
        <dbReference type="Proteomes" id="UP000269721"/>
    </source>
</evidence>
<dbReference type="AlphaFoldDB" id="A0A4P9W3Q7"/>
<keyword evidence="3" id="KW-1185">Reference proteome</keyword>
<feature type="region of interest" description="Disordered" evidence="1">
    <location>
        <begin position="322"/>
        <end position="345"/>
    </location>
</feature>
<proteinExistence type="predicted"/>
<accession>A0A4P9W3Q7</accession>
<organism evidence="2 3">
    <name type="scientific">Blyttiomyces helicus</name>
    <dbReference type="NCBI Taxonomy" id="388810"/>
    <lineage>
        <taxon>Eukaryota</taxon>
        <taxon>Fungi</taxon>
        <taxon>Fungi incertae sedis</taxon>
        <taxon>Chytridiomycota</taxon>
        <taxon>Chytridiomycota incertae sedis</taxon>
        <taxon>Chytridiomycetes</taxon>
        <taxon>Chytridiomycetes incertae sedis</taxon>
        <taxon>Blyttiomyces</taxon>
    </lineage>
</organism>
<name>A0A4P9W3Q7_9FUNG</name>
<evidence type="ECO:0000256" key="1">
    <source>
        <dbReference type="SAM" id="MobiDB-lite"/>
    </source>
</evidence>
<feature type="region of interest" description="Disordered" evidence="1">
    <location>
        <begin position="160"/>
        <end position="181"/>
    </location>
</feature>
<dbReference type="EMBL" id="KZ998643">
    <property type="protein sequence ID" value="RKO85893.1"/>
    <property type="molecule type" value="Genomic_DNA"/>
</dbReference>
<protein>
    <submittedName>
        <fullName evidence="2">Uncharacterized protein</fullName>
    </submittedName>
</protein>